<proteinExistence type="predicted"/>
<evidence type="ECO:0000313" key="2">
    <source>
        <dbReference type="Proteomes" id="UP001153069"/>
    </source>
</evidence>
<dbReference type="SUPFAM" id="SSF58104">
    <property type="entry name" value="Methyl-accepting chemotaxis protein (MCP) signaling domain"/>
    <property type="match status" value="1"/>
</dbReference>
<comment type="caution">
    <text evidence="1">The sequence shown here is derived from an EMBL/GenBank/DDBJ whole genome shotgun (WGS) entry which is preliminary data.</text>
</comment>
<protein>
    <submittedName>
        <fullName evidence="1">Uncharacterized protein</fullName>
    </submittedName>
</protein>
<evidence type="ECO:0000313" key="1">
    <source>
        <dbReference type="EMBL" id="CAB9514696.1"/>
    </source>
</evidence>
<keyword evidence="2" id="KW-1185">Reference proteome</keyword>
<sequence length="624" mass="67679">MNANAKILLAFLLGSLGGFVLAPFAFKSNSTGFVGELSLEAAAIDSSSSDFDSLAEKTAQLATKTNQLATKTNQLATKTNQVTSLSNQLATKTSQLATKINQVTSLTNQLATKTSQLATKTADLAKLTADHAELAAKWANLPNLLQNRVVNPIVGSVSAATSKITEIESFADGVADDIVEFIKDLNFIPASGAQLAGKISEALAEPFKEPLCVPWTCLAEKFGLQLEDIVLYSTPKVSIGTDLYPSTCIQFGAFKLKAAGLDKLLSHVRDLALDIYKQVHGEVKEEITKAMNAIKDKVNYVSDKLQSIDVVAKGAKNLLGLNDRRRMLEATFEDGHQAYIDHVIETAHVKGAARFEELYAQRVQEMFHERKLGEKGSDFIDFDSLELIFTQDFNQTFSLDSSDRTGFADSIFDEALEHFQIIPVPPFQGAVNIVLTGSLKAAMPYAMAIEGAAKASFGYGIGETQVILDLAKGTVKTKRNDFYTDIDIDASVGLSGYMALNFAASTSVALCMGQTQNACVTVSVDAHQEAAAGFDAVAGLSYGDYLTKSLTTMYTDELDYQKQPRCNDRLSVGVGYWQYVKAPYVTVAITGPTCCKERSDVLYEYQGDILQRTIHSHCLGTDYK</sequence>
<organism evidence="1 2">
    <name type="scientific">Seminavis robusta</name>
    <dbReference type="NCBI Taxonomy" id="568900"/>
    <lineage>
        <taxon>Eukaryota</taxon>
        <taxon>Sar</taxon>
        <taxon>Stramenopiles</taxon>
        <taxon>Ochrophyta</taxon>
        <taxon>Bacillariophyta</taxon>
        <taxon>Bacillariophyceae</taxon>
        <taxon>Bacillariophycidae</taxon>
        <taxon>Naviculales</taxon>
        <taxon>Naviculaceae</taxon>
        <taxon>Seminavis</taxon>
    </lineage>
</organism>
<dbReference type="Gene3D" id="1.10.287.950">
    <property type="entry name" value="Methyl-accepting chemotaxis protein"/>
    <property type="match status" value="1"/>
</dbReference>
<dbReference type="AlphaFoldDB" id="A0A9N8E8P9"/>
<accession>A0A9N8E8P9</accession>
<name>A0A9N8E8P9_9STRA</name>
<dbReference type="EMBL" id="CAICTM010000668">
    <property type="protein sequence ID" value="CAB9514696.1"/>
    <property type="molecule type" value="Genomic_DNA"/>
</dbReference>
<reference evidence="1" key="1">
    <citation type="submission" date="2020-06" db="EMBL/GenBank/DDBJ databases">
        <authorList>
            <consortium name="Plant Systems Biology data submission"/>
        </authorList>
    </citation>
    <scope>NUCLEOTIDE SEQUENCE</scope>
    <source>
        <strain evidence="1">D6</strain>
    </source>
</reference>
<dbReference type="Proteomes" id="UP001153069">
    <property type="component" value="Unassembled WGS sequence"/>
</dbReference>
<gene>
    <name evidence="1" type="ORF">SEMRO_669_G184490.1</name>
</gene>